<evidence type="ECO:0000313" key="3">
    <source>
        <dbReference type="WBParaSite" id="PgR228_g001_t02"/>
    </source>
</evidence>
<organism evidence="1 3">
    <name type="scientific">Parascaris univalens</name>
    <name type="common">Nematode worm</name>
    <dbReference type="NCBI Taxonomy" id="6257"/>
    <lineage>
        <taxon>Eukaryota</taxon>
        <taxon>Metazoa</taxon>
        <taxon>Ecdysozoa</taxon>
        <taxon>Nematoda</taxon>
        <taxon>Chromadorea</taxon>
        <taxon>Rhabditida</taxon>
        <taxon>Spirurina</taxon>
        <taxon>Ascaridomorpha</taxon>
        <taxon>Ascaridoidea</taxon>
        <taxon>Ascarididae</taxon>
        <taxon>Parascaris</taxon>
    </lineage>
</organism>
<dbReference type="AlphaFoldDB" id="A0A915CIZ2"/>
<accession>A0A915CIZ2</accession>
<evidence type="ECO:0000313" key="2">
    <source>
        <dbReference type="WBParaSite" id="PgR228_g001_t01"/>
    </source>
</evidence>
<dbReference type="WBParaSite" id="PgR228_g001_t02">
    <property type="protein sequence ID" value="PgR228_g001_t02"/>
    <property type="gene ID" value="PgR228_g001"/>
</dbReference>
<sequence>IERIRRCCAPYRNSYSSLTYLFLFESTTCLAEVDLRLIDGFFNAFTSGRSSVPFCKERRNSGGNLSCF</sequence>
<dbReference type="Proteomes" id="UP000887569">
    <property type="component" value="Unplaced"/>
</dbReference>
<proteinExistence type="predicted"/>
<reference evidence="2 3" key="1">
    <citation type="submission" date="2022-11" db="UniProtKB">
        <authorList>
            <consortium name="WormBaseParasite"/>
        </authorList>
    </citation>
    <scope>IDENTIFICATION</scope>
</reference>
<dbReference type="WBParaSite" id="PgR228_g001_t01">
    <property type="protein sequence ID" value="PgR228_g001_t01"/>
    <property type="gene ID" value="PgR228_g001"/>
</dbReference>
<evidence type="ECO:0000313" key="1">
    <source>
        <dbReference type="Proteomes" id="UP000887569"/>
    </source>
</evidence>
<keyword evidence="1" id="KW-1185">Reference proteome</keyword>
<name>A0A915CIZ2_PARUN</name>
<protein>
    <submittedName>
        <fullName evidence="2 3">Ovule protein</fullName>
    </submittedName>
</protein>